<organism evidence="2 3">
    <name type="scientific">Myotis brandtii</name>
    <name type="common">Brandt's bat</name>
    <dbReference type="NCBI Taxonomy" id="109478"/>
    <lineage>
        <taxon>Eukaryota</taxon>
        <taxon>Metazoa</taxon>
        <taxon>Chordata</taxon>
        <taxon>Craniata</taxon>
        <taxon>Vertebrata</taxon>
        <taxon>Euteleostomi</taxon>
        <taxon>Mammalia</taxon>
        <taxon>Eutheria</taxon>
        <taxon>Laurasiatheria</taxon>
        <taxon>Chiroptera</taxon>
        <taxon>Yangochiroptera</taxon>
        <taxon>Vespertilionidae</taxon>
        <taxon>Myotis</taxon>
    </lineage>
</organism>
<name>S7MQC3_MYOBR</name>
<evidence type="ECO:0000313" key="3">
    <source>
        <dbReference type="Proteomes" id="UP000052978"/>
    </source>
</evidence>
<dbReference type="EMBL" id="KE162024">
    <property type="protein sequence ID" value="EPQ06534.1"/>
    <property type="molecule type" value="Genomic_DNA"/>
</dbReference>
<evidence type="ECO:0000256" key="1">
    <source>
        <dbReference type="SAM" id="MobiDB-lite"/>
    </source>
</evidence>
<dbReference type="AlphaFoldDB" id="S7MQC3"/>
<reference evidence="2 3" key="1">
    <citation type="journal article" date="2013" name="Nat. Commun.">
        <title>Genome analysis reveals insights into physiology and longevity of the Brandt's bat Myotis brandtii.</title>
        <authorList>
            <person name="Seim I."/>
            <person name="Fang X."/>
            <person name="Xiong Z."/>
            <person name="Lobanov A.V."/>
            <person name="Huang Z."/>
            <person name="Ma S."/>
            <person name="Feng Y."/>
            <person name="Turanov A.A."/>
            <person name="Zhu Y."/>
            <person name="Lenz T.L."/>
            <person name="Gerashchenko M.V."/>
            <person name="Fan D."/>
            <person name="Hee Yim S."/>
            <person name="Yao X."/>
            <person name="Jordan D."/>
            <person name="Xiong Y."/>
            <person name="Ma Y."/>
            <person name="Lyapunov A.N."/>
            <person name="Chen G."/>
            <person name="Kulakova O.I."/>
            <person name="Sun Y."/>
            <person name="Lee S.G."/>
            <person name="Bronson R.T."/>
            <person name="Moskalev A.A."/>
            <person name="Sunyaev S.R."/>
            <person name="Zhang G."/>
            <person name="Krogh A."/>
            <person name="Wang J."/>
            <person name="Gladyshev V.N."/>
        </authorList>
    </citation>
    <scope>NUCLEOTIDE SEQUENCE [LARGE SCALE GENOMIC DNA]</scope>
</reference>
<accession>S7MQC3</accession>
<keyword evidence="3" id="KW-1185">Reference proteome</keyword>
<feature type="region of interest" description="Disordered" evidence="1">
    <location>
        <begin position="54"/>
        <end position="94"/>
    </location>
</feature>
<gene>
    <name evidence="2" type="ORF">D623_10030731</name>
</gene>
<proteinExistence type="predicted"/>
<dbReference type="Proteomes" id="UP000052978">
    <property type="component" value="Unassembled WGS sequence"/>
</dbReference>
<protein>
    <submittedName>
        <fullName evidence="2">Uncharacterized protein</fullName>
    </submittedName>
</protein>
<evidence type="ECO:0000313" key="2">
    <source>
        <dbReference type="EMBL" id="EPQ06534.1"/>
    </source>
</evidence>
<feature type="compositionally biased region" description="Basic and acidic residues" evidence="1">
    <location>
        <begin position="71"/>
        <end position="81"/>
    </location>
</feature>
<sequence>MSPAQRPSAVPPLSEEANVLKQRRNADCCITETIMVTPTDDACAGRTQCSAHGFGQSEALGFPGPVTTPSPRDKPGARESSSEFPVFSNSHMTP</sequence>